<protein>
    <submittedName>
        <fullName evidence="2">Uncharacterized protein</fullName>
    </submittedName>
</protein>
<keyword evidence="3" id="KW-1185">Reference proteome</keyword>
<feature type="region of interest" description="Disordered" evidence="1">
    <location>
        <begin position="1"/>
        <end position="103"/>
    </location>
</feature>
<name>A0A9P6E312_9AGAR</name>
<comment type="caution">
    <text evidence="2">The sequence shown here is derived from an EMBL/GenBank/DDBJ whole genome shotgun (WGS) entry which is preliminary data.</text>
</comment>
<organism evidence="2 3">
    <name type="scientific">Crepidotus variabilis</name>
    <dbReference type="NCBI Taxonomy" id="179855"/>
    <lineage>
        <taxon>Eukaryota</taxon>
        <taxon>Fungi</taxon>
        <taxon>Dikarya</taxon>
        <taxon>Basidiomycota</taxon>
        <taxon>Agaricomycotina</taxon>
        <taxon>Agaricomycetes</taxon>
        <taxon>Agaricomycetidae</taxon>
        <taxon>Agaricales</taxon>
        <taxon>Agaricineae</taxon>
        <taxon>Crepidotaceae</taxon>
        <taxon>Crepidotus</taxon>
    </lineage>
</organism>
<feature type="region of interest" description="Disordered" evidence="1">
    <location>
        <begin position="398"/>
        <end position="466"/>
    </location>
</feature>
<sequence length="466" mass="51379">MSRPDERQLTPLPPSTCGEPNNFDYSKNPLIRDHDVTSTQRGRMDSQAKFSRLPNNKNPTGFSTEENQTYPIPQRPNPLDRPDPASHSLPHDSWPVLADSPTSVGTQRPLVMAQANNYVNGPTSQDPLPPTNNPKASGTEDVFPPAPMTSLENNAAVTAGNLDEYDEDESEGQDLEDDETFRHHRTKGIFNAAQWLEDNRGRGTRRAQASLVKFCFGITGRKEDPQYLSGSTFTLVIHATVNPTYTCFDPYRNPEMCPVGALALHMHFVHDTLMLEDFLNIDYTAIRAGATSVQLLHGPSPTVPYNESVTNIADCLAVNDERVASSSLRSSSPPGDILLPSCCPTRRALNQLSSLTPAKTIVLGGDSPCNGPDAKDLQSEYEELLLPLDWQRKTVLASSFSEDSDPDDGLAPSPFSSPEPNTPGNVDEEQRTRPLYFSSPPQSNLPEYQQLDEYPSHHLYHNSPRG</sequence>
<accession>A0A9P6E312</accession>
<reference evidence="2" key="1">
    <citation type="submission" date="2020-11" db="EMBL/GenBank/DDBJ databases">
        <authorList>
            <consortium name="DOE Joint Genome Institute"/>
            <person name="Ahrendt S."/>
            <person name="Riley R."/>
            <person name="Andreopoulos W."/>
            <person name="Labutti K."/>
            <person name="Pangilinan J."/>
            <person name="Ruiz-Duenas F.J."/>
            <person name="Barrasa J.M."/>
            <person name="Sanchez-Garcia M."/>
            <person name="Camarero S."/>
            <person name="Miyauchi S."/>
            <person name="Serrano A."/>
            <person name="Linde D."/>
            <person name="Babiker R."/>
            <person name="Drula E."/>
            <person name="Ayuso-Fernandez I."/>
            <person name="Pacheco R."/>
            <person name="Padilla G."/>
            <person name="Ferreira P."/>
            <person name="Barriuso J."/>
            <person name="Kellner H."/>
            <person name="Castanera R."/>
            <person name="Alfaro M."/>
            <person name="Ramirez L."/>
            <person name="Pisabarro A.G."/>
            <person name="Kuo A."/>
            <person name="Tritt A."/>
            <person name="Lipzen A."/>
            <person name="He G."/>
            <person name="Yan M."/>
            <person name="Ng V."/>
            <person name="Cullen D."/>
            <person name="Martin F."/>
            <person name="Rosso M.-N."/>
            <person name="Henrissat B."/>
            <person name="Hibbett D."/>
            <person name="Martinez A.T."/>
            <person name="Grigoriev I.V."/>
        </authorList>
    </citation>
    <scope>NUCLEOTIDE SEQUENCE</scope>
    <source>
        <strain evidence="2">CBS 506.95</strain>
    </source>
</reference>
<feature type="region of interest" description="Disordered" evidence="1">
    <location>
        <begin position="117"/>
        <end position="149"/>
    </location>
</feature>
<dbReference type="Proteomes" id="UP000807306">
    <property type="component" value="Unassembled WGS sequence"/>
</dbReference>
<proteinExistence type="predicted"/>
<feature type="compositionally biased region" description="Polar residues" evidence="1">
    <location>
        <begin position="117"/>
        <end position="126"/>
    </location>
</feature>
<gene>
    <name evidence="2" type="ORF">CPB83DRAFT_900537</name>
</gene>
<dbReference type="AlphaFoldDB" id="A0A9P6E312"/>
<evidence type="ECO:0000313" key="2">
    <source>
        <dbReference type="EMBL" id="KAF9521587.1"/>
    </source>
</evidence>
<feature type="compositionally biased region" description="Polar residues" evidence="1">
    <location>
        <begin position="53"/>
        <end position="71"/>
    </location>
</feature>
<dbReference type="OrthoDB" id="2675946at2759"/>
<evidence type="ECO:0000256" key="1">
    <source>
        <dbReference type="SAM" id="MobiDB-lite"/>
    </source>
</evidence>
<evidence type="ECO:0000313" key="3">
    <source>
        <dbReference type="Proteomes" id="UP000807306"/>
    </source>
</evidence>
<feature type="compositionally biased region" description="Basic and acidic residues" evidence="1">
    <location>
        <begin position="30"/>
        <end position="46"/>
    </location>
</feature>
<dbReference type="EMBL" id="MU158020">
    <property type="protein sequence ID" value="KAF9521587.1"/>
    <property type="molecule type" value="Genomic_DNA"/>
</dbReference>